<reference evidence="14" key="1">
    <citation type="journal article" date="2023" name="G3 (Bethesda)">
        <title>A reference genome for the long-term kleptoplast-retaining sea slug Elysia crispata morphotype clarki.</title>
        <authorList>
            <person name="Eastman K.E."/>
            <person name="Pendleton A.L."/>
            <person name="Shaikh M.A."/>
            <person name="Suttiyut T."/>
            <person name="Ogas R."/>
            <person name="Tomko P."/>
            <person name="Gavelis G."/>
            <person name="Widhalm J.R."/>
            <person name="Wisecaver J.H."/>
        </authorList>
    </citation>
    <scope>NUCLEOTIDE SEQUENCE</scope>
    <source>
        <strain evidence="14">ECLA1</strain>
    </source>
</reference>
<comment type="caution">
    <text evidence="14">The sequence shown here is derived from an EMBL/GenBank/DDBJ whole genome shotgun (WGS) entry which is preliminary data.</text>
</comment>
<evidence type="ECO:0000256" key="3">
    <source>
        <dbReference type="ARBA" id="ARBA00022737"/>
    </source>
</evidence>
<keyword evidence="2" id="KW-0808">Transferase</keyword>
<dbReference type="Pfam" id="PF16095">
    <property type="entry name" value="COR-A"/>
    <property type="match status" value="1"/>
</dbReference>
<keyword evidence="6" id="KW-0067">ATP-binding</keyword>
<dbReference type="Proteomes" id="UP001283361">
    <property type="component" value="Unassembled WGS sequence"/>
</dbReference>
<evidence type="ECO:0000256" key="1">
    <source>
        <dbReference type="ARBA" id="ARBA00012513"/>
    </source>
</evidence>
<dbReference type="InterPro" id="IPR000488">
    <property type="entry name" value="Death_dom"/>
</dbReference>
<dbReference type="GO" id="GO:0007165">
    <property type="term" value="P:signal transduction"/>
    <property type="evidence" value="ECO:0007669"/>
    <property type="project" value="InterPro"/>
</dbReference>
<dbReference type="PROSITE" id="PS50017">
    <property type="entry name" value="DEATH_DOMAIN"/>
    <property type="match status" value="1"/>
</dbReference>
<evidence type="ECO:0000313" key="14">
    <source>
        <dbReference type="EMBL" id="KAK3762065.1"/>
    </source>
</evidence>
<gene>
    <name evidence="14" type="ORF">RRG08_050640</name>
</gene>
<evidence type="ECO:0000259" key="13">
    <source>
        <dbReference type="PROSITE" id="PS51424"/>
    </source>
</evidence>
<evidence type="ECO:0000256" key="4">
    <source>
        <dbReference type="ARBA" id="ARBA00022741"/>
    </source>
</evidence>
<dbReference type="InterPro" id="IPR006573">
    <property type="entry name" value="NHR_dom"/>
</dbReference>
<keyword evidence="4" id="KW-0547">Nucleotide-binding</keyword>
<evidence type="ECO:0000256" key="9">
    <source>
        <dbReference type="SAM" id="MobiDB-lite"/>
    </source>
</evidence>
<dbReference type="GO" id="GO:0005524">
    <property type="term" value="F:ATP binding"/>
    <property type="evidence" value="ECO:0007669"/>
    <property type="project" value="UniProtKB-KW"/>
</dbReference>
<dbReference type="InterPro" id="IPR020859">
    <property type="entry name" value="ROC"/>
</dbReference>
<feature type="domain" description="Death" evidence="10">
    <location>
        <begin position="989"/>
        <end position="1055"/>
    </location>
</feature>
<accession>A0AAE0Z3K8</accession>
<sequence length="1343" mass="149886">MRFHLSHGSAITLSTGQTCAMRSADTYHHGLVFSEQPLCINQRLGLQLGATTSWAGAVRVGITSLDPVTLTTSEDGLPSEAHPTLMKREGFWMRVIPERLVASPRCRLVLNLTSLGQLQLFIDGHHKGSLLLGLPVRRRLWLLLDLYGNTDSATFVTTEDVPQEIIAQGNPALEAYELACSQGTQPVRRSRLMLVGQENAGKTSLMRALTGQWHNSKEGKTAGIDVSFSCSFSLGRNQASWKLTVKGEETARRERLEASVDLGVLGGAESLVEEQDQAVATNLALEVLLKLRHDPGLKPDFRDTPLVKDAGPRSSGSHSPSKDILLVASDDSSPSFTTTVATDIPASIARLAEEILHRKQEEDRQRACQVDRNTSQGGQKISDSTDKTGQTDAPRDKEKRSEKGMDMEKDCHKEDGETIVLSIWDFAGQAAYYTTHQVFLTSRAIYCIVFNLCDNLSKQWDDSQDKSQMGTLQYLDFWMRSIHAHAAENRRNDAANTVLSPPIFLVGTHRDELATDSESISKLVEEKRALLEEFLVGKPYAQHVVLPMVAVENDPLTGEDPELSHLREELQNVASKQSYIGEQIPTKWLRFEQDITSQADMGINFATYNQVSEMAANHNICKREEVSALLQFYHDLGMLVHYSSDTDRSTAVDLSSMVVLNPQWLIDMFTQIAAASPPKEKWGVLADKWTQLINQGVMDDSLLPSIWPDTPDDHRSFLLALMAQLDLLCPRLLPAGQSHRYPGHSWYIPMRFGPVKDKRKVYAQTSHDALFYIDFNNFLPEGLFHRLQARTILWSQEHGGRDLCLHQGLVRVFVDSDHDLTLEMCAPHLHRVKVLVMHVKDKEATSSKRNSPPNPESVAKVRNFLENSLCELRGQWIKRLAYKFCFPCFCKKLCEQHQVEGCTDHDCLHFLDLDECLTSQIVCCEHRRVKTESFKKWFPSPHSKELKEPVISPVLIEQSFGNIERHMPNLPSWLKGAAKLLNGASENQDWLALAKIMGYKQNRIDTLNEDLNPSLALLTDWIVSSGNTTMSVDVLLHYLKYLGCDDIADIILQAKEHDLERPQVFLSYQWDVQDQVAALRDHLEKAGFSCWMDIGQMGGGDQLSSKIDQGLRGCKLVVACITPKYTASHLCNRELWLADMLHKPILPVVMETVGWPPPGGMAVILSQLVHIDMKGIGGHGGTGIHADLQDKYAEIVQRVSLHTQPDLVPCVDATFLPPPPAPLSSSHVPSDSHRFSDRFSGYRTSMSSLSEVDFEGRPGQHHAQRSQFQTRQQRDASLDVMLSRYEDISSGGDGESRAGGRPGPHRGAQGPSVRHGRSMSSSNISNRGVPQANVKQCAICHIL</sequence>
<evidence type="ECO:0000259" key="10">
    <source>
        <dbReference type="PROSITE" id="PS50017"/>
    </source>
</evidence>
<dbReference type="SUPFAM" id="SSF47986">
    <property type="entry name" value="DEATH domain"/>
    <property type="match status" value="1"/>
</dbReference>
<evidence type="ECO:0000256" key="6">
    <source>
        <dbReference type="ARBA" id="ARBA00022840"/>
    </source>
</evidence>
<feature type="region of interest" description="Disordered" evidence="9">
    <location>
        <begin position="298"/>
        <end position="324"/>
    </location>
</feature>
<dbReference type="Gene3D" id="3.30.70.1390">
    <property type="entry name" value="ROC domain from the Parkinson's disease-associated leucine-rich repeat kinase 2"/>
    <property type="match status" value="2"/>
</dbReference>
<dbReference type="Pfam" id="PF08477">
    <property type="entry name" value="Roc"/>
    <property type="match status" value="1"/>
</dbReference>
<feature type="region of interest" description="Disordered" evidence="9">
    <location>
        <begin position="1287"/>
        <end position="1330"/>
    </location>
</feature>
<feature type="compositionally biased region" description="Basic and acidic residues" evidence="9">
    <location>
        <begin position="393"/>
        <end position="409"/>
    </location>
</feature>
<protein>
    <recommendedName>
        <fullName evidence="1">non-specific serine/threonine protein kinase</fullName>
        <ecNumber evidence="1">2.7.11.1</ecNumber>
    </recommendedName>
</protein>
<dbReference type="InterPro" id="IPR027417">
    <property type="entry name" value="P-loop_NTPase"/>
</dbReference>
<feature type="region of interest" description="Disordered" evidence="9">
    <location>
        <begin position="1251"/>
        <end position="1275"/>
    </location>
</feature>
<dbReference type="PANTHER" id="PTHR47508">
    <property type="entry name" value="SAM DOMAIN-CONTAINING PROTEIN-RELATED"/>
    <property type="match status" value="1"/>
</dbReference>
<feature type="region of interest" description="Disordered" evidence="9">
    <location>
        <begin position="360"/>
        <end position="409"/>
    </location>
</feature>
<dbReference type="SUPFAM" id="SSF52540">
    <property type="entry name" value="P-loop containing nucleoside triphosphate hydrolases"/>
    <property type="match status" value="1"/>
</dbReference>
<feature type="domain" description="TIR" evidence="11">
    <location>
        <begin position="1060"/>
        <end position="1200"/>
    </location>
</feature>
<dbReference type="Gene3D" id="3.40.50.300">
    <property type="entry name" value="P-loop containing nucleotide triphosphate hydrolases"/>
    <property type="match status" value="1"/>
</dbReference>
<dbReference type="GO" id="GO:0016301">
    <property type="term" value="F:kinase activity"/>
    <property type="evidence" value="ECO:0007669"/>
    <property type="project" value="UniProtKB-KW"/>
</dbReference>
<comment type="catalytic activity">
    <reaction evidence="7">
        <text>L-threonyl-[protein] + ATP = O-phospho-L-threonyl-[protein] + ADP + H(+)</text>
        <dbReference type="Rhea" id="RHEA:46608"/>
        <dbReference type="Rhea" id="RHEA-COMP:11060"/>
        <dbReference type="Rhea" id="RHEA-COMP:11605"/>
        <dbReference type="ChEBI" id="CHEBI:15378"/>
        <dbReference type="ChEBI" id="CHEBI:30013"/>
        <dbReference type="ChEBI" id="CHEBI:30616"/>
        <dbReference type="ChEBI" id="CHEBI:61977"/>
        <dbReference type="ChEBI" id="CHEBI:456216"/>
        <dbReference type="EC" id="2.7.11.1"/>
    </reaction>
</comment>
<evidence type="ECO:0000259" key="12">
    <source>
        <dbReference type="PROSITE" id="PS51065"/>
    </source>
</evidence>
<dbReference type="SUPFAM" id="SSF52200">
    <property type="entry name" value="Toll/Interleukin receptor TIR domain"/>
    <property type="match status" value="1"/>
</dbReference>
<dbReference type="Gene3D" id="1.10.533.10">
    <property type="entry name" value="Death Domain, Fas"/>
    <property type="match status" value="1"/>
</dbReference>
<dbReference type="InterPro" id="IPR000157">
    <property type="entry name" value="TIR_dom"/>
</dbReference>
<dbReference type="Gene3D" id="2.60.120.920">
    <property type="match status" value="1"/>
</dbReference>
<evidence type="ECO:0000256" key="7">
    <source>
        <dbReference type="ARBA" id="ARBA00047899"/>
    </source>
</evidence>
<organism evidence="14 15">
    <name type="scientific">Elysia crispata</name>
    <name type="common">lettuce slug</name>
    <dbReference type="NCBI Taxonomy" id="231223"/>
    <lineage>
        <taxon>Eukaryota</taxon>
        <taxon>Metazoa</taxon>
        <taxon>Spiralia</taxon>
        <taxon>Lophotrochozoa</taxon>
        <taxon>Mollusca</taxon>
        <taxon>Gastropoda</taxon>
        <taxon>Heterobranchia</taxon>
        <taxon>Euthyneura</taxon>
        <taxon>Panpulmonata</taxon>
        <taxon>Sacoglossa</taxon>
        <taxon>Placobranchoidea</taxon>
        <taxon>Plakobranchidae</taxon>
        <taxon>Elysia</taxon>
    </lineage>
</organism>
<evidence type="ECO:0000259" key="11">
    <source>
        <dbReference type="PROSITE" id="PS50104"/>
    </source>
</evidence>
<dbReference type="PROSITE" id="PS50104">
    <property type="entry name" value="TIR"/>
    <property type="match status" value="1"/>
</dbReference>
<feature type="domain" description="Roc" evidence="13">
    <location>
        <begin position="183"/>
        <end position="577"/>
    </location>
</feature>
<feature type="compositionally biased region" description="Polar residues" evidence="9">
    <location>
        <begin position="1318"/>
        <end position="1328"/>
    </location>
</feature>
<keyword evidence="15" id="KW-1185">Reference proteome</keyword>
<dbReference type="InterPro" id="IPR043136">
    <property type="entry name" value="B30.2/SPRY_sf"/>
</dbReference>
<proteinExistence type="predicted"/>
<dbReference type="EC" id="2.7.11.1" evidence="1"/>
<dbReference type="EMBL" id="JAWDGP010004762">
    <property type="protein sequence ID" value="KAK3762065.1"/>
    <property type="molecule type" value="Genomic_DNA"/>
</dbReference>
<dbReference type="Gene3D" id="3.40.50.10140">
    <property type="entry name" value="Toll/interleukin-1 receptor homology (TIR) domain"/>
    <property type="match status" value="1"/>
</dbReference>
<name>A0AAE0Z3K8_9GAST</name>
<evidence type="ECO:0000313" key="15">
    <source>
        <dbReference type="Proteomes" id="UP001283361"/>
    </source>
</evidence>
<dbReference type="InterPro" id="IPR035897">
    <property type="entry name" value="Toll_tir_struct_dom_sf"/>
</dbReference>
<dbReference type="PANTHER" id="PTHR47508:SF4">
    <property type="match status" value="1"/>
</dbReference>
<keyword evidence="5" id="KW-0418">Kinase</keyword>
<dbReference type="Pfam" id="PF07177">
    <property type="entry name" value="Neuralized"/>
    <property type="match status" value="1"/>
</dbReference>
<dbReference type="Pfam" id="PF00531">
    <property type="entry name" value="Death"/>
    <property type="match status" value="1"/>
</dbReference>
<dbReference type="Gene3D" id="1.10.10.10">
    <property type="entry name" value="Winged helix-like DNA-binding domain superfamily/Winged helix DNA-binding domain"/>
    <property type="match status" value="1"/>
</dbReference>
<dbReference type="SMART" id="SM00588">
    <property type="entry name" value="NEUZ"/>
    <property type="match status" value="1"/>
</dbReference>
<evidence type="ECO:0000256" key="5">
    <source>
        <dbReference type="ARBA" id="ARBA00022777"/>
    </source>
</evidence>
<dbReference type="PROSITE" id="PS51065">
    <property type="entry name" value="NHR"/>
    <property type="match status" value="1"/>
</dbReference>
<dbReference type="PROSITE" id="PS51424">
    <property type="entry name" value="ROC"/>
    <property type="match status" value="1"/>
</dbReference>
<keyword evidence="3" id="KW-0677">Repeat</keyword>
<dbReference type="InterPro" id="IPR032171">
    <property type="entry name" value="COR-A"/>
</dbReference>
<dbReference type="InterPro" id="IPR036388">
    <property type="entry name" value="WH-like_DNA-bd_sf"/>
</dbReference>
<feature type="domain" description="NHR" evidence="12">
    <location>
        <begin position="1"/>
        <end position="158"/>
    </location>
</feature>
<dbReference type="InterPro" id="IPR011029">
    <property type="entry name" value="DEATH-like_dom_sf"/>
</dbReference>
<dbReference type="Pfam" id="PF13676">
    <property type="entry name" value="TIR_2"/>
    <property type="match status" value="1"/>
</dbReference>
<evidence type="ECO:0000256" key="8">
    <source>
        <dbReference type="ARBA" id="ARBA00048679"/>
    </source>
</evidence>
<evidence type="ECO:0000256" key="2">
    <source>
        <dbReference type="ARBA" id="ARBA00022679"/>
    </source>
</evidence>
<comment type="catalytic activity">
    <reaction evidence="8">
        <text>L-seryl-[protein] + ATP = O-phospho-L-seryl-[protein] + ADP + H(+)</text>
        <dbReference type="Rhea" id="RHEA:17989"/>
        <dbReference type="Rhea" id="RHEA-COMP:9863"/>
        <dbReference type="Rhea" id="RHEA-COMP:11604"/>
        <dbReference type="ChEBI" id="CHEBI:15378"/>
        <dbReference type="ChEBI" id="CHEBI:29999"/>
        <dbReference type="ChEBI" id="CHEBI:30616"/>
        <dbReference type="ChEBI" id="CHEBI:83421"/>
        <dbReference type="ChEBI" id="CHEBI:456216"/>
        <dbReference type="EC" id="2.7.11.1"/>
    </reaction>
</comment>
<feature type="compositionally biased region" description="Polar residues" evidence="9">
    <location>
        <begin position="371"/>
        <end position="391"/>
    </location>
</feature>